<dbReference type="Pfam" id="PF00710">
    <property type="entry name" value="Asparaginase"/>
    <property type="match status" value="1"/>
</dbReference>
<dbReference type="InterPro" id="IPR036152">
    <property type="entry name" value="Asp/glu_Ase-like_sf"/>
</dbReference>
<proteinExistence type="inferred from homology"/>
<feature type="binding site" evidence="4">
    <location>
        <position position="62"/>
    </location>
    <ligand>
        <name>substrate</name>
    </ligand>
</feature>
<dbReference type="GO" id="GO:0006528">
    <property type="term" value="P:asparagine metabolic process"/>
    <property type="evidence" value="ECO:0007669"/>
    <property type="project" value="InterPro"/>
</dbReference>
<feature type="active site" evidence="5">
    <location>
        <position position="15"/>
    </location>
</feature>
<dbReference type="AlphaFoldDB" id="A0A1N6K1M8"/>
<feature type="domain" description="Asparaginase/glutaminase C-terminal" evidence="9">
    <location>
        <begin position="219"/>
        <end position="328"/>
    </location>
</feature>
<dbReference type="PROSITE" id="PS51732">
    <property type="entry name" value="ASN_GLN_ASE_3"/>
    <property type="match status" value="1"/>
</dbReference>
<dbReference type="InterPro" id="IPR027475">
    <property type="entry name" value="Asparaginase/glutaminase_AS2"/>
</dbReference>
<dbReference type="Gene3D" id="3.40.50.1170">
    <property type="entry name" value="L-asparaginase, N-terminal domain"/>
    <property type="match status" value="1"/>
</dbReference>
<dbReference type="PROSITE" id="PS00144">
    <property type="entry name" value="ASN_GLN_ASE_1"/>
    <property type="match status" value="1"/>
</dbReference>
<evidence type="ECO:0000256" key="6">
    <source>
        <dbReference type="PROSITE-ProRule" id="PRU10100"/>
    </source>
</evidence>
<dbReference type="GO" id="GO:0004067">
    <property type="term" value="F:asparaginase activity"/>
    <property type="evidence" value="ECO:0007669"/>
    <property type="project" value="UniProtKB-UniRule"/>
</dbReference>
<dbReference type="InterPro" id="IPR037152">
    <property type="entry name" value="L-asparaginase_N_sf"/>
</dbReference>
<evidence type="ECO:0000259" key="9">
    <source>
        <dbReference type="Pfam" id="PF17763"/>
    </source>
</evidence>
<dbReference type="PANTHER" id="PTHR11707">
    <property type="entry name" value="L-ASPARAGINASE"/>
    <property type="match status" value="1"/>
</dbReference>
<feature type="active site" description="O-isoaspartyl threonine intermediate" evidence="3">
    <location>
        <position position="15"/>
    </location>
</feature>
<reference evidence="10 11" key="1">
    <citation type="submission" date="2016-11" db="EMBL/GenBank/DDBJ databases">
        <authorList>
            <person name="Jaros S."/>
            <person name="Januszkiewicz K."/>
            <person name="Wedrychowicz H."/>
        </authorList>
    </citation>
    <scope>NUCLEOTIDE SEQUENCE [LARGE SCALE GENOMIC DNA]</scope>
    <source>
        <strain evidence="10 11">GAS86</strain>
    </source>
</reference>
<dbReference type="PANTHER" id="PTHR11707:SF28">
    <property type="entry name" value="60 KDA LYSOPHOSPHOLIPASE"/>
    <property type="match status" value="1"/>
</dbReference>
<dbReference type="InterPro" id="IPR027473">
    <property type="entry name" value="L-asparaginase_C"/>
</dbReference>
<dbReference type="InterPro" id="IPR006034">
    <property type="entry name" value="Asparaginase/glutaminase-like"/>
</dbReference>
<dbReference type="CDD" id="cd08964">
    <property type="entry name" value="L-asparaginase_II"/>
    <property type="match status" value="1"/>
</dbReference>
<accession>A0A1N6K1M8</accession>
<dbReference type="InterPro" id="IPR040919">
    <property type="entry name" value="Asparaginase_C"/>
</dbReference>
<feature type="domain" description="L-asparaginase N-terminal" evidence="8">
    <location>
        <begin position="6"/>
        <end position="199"/>
    </location>
</feature>
<evidence type="ECO:0000256" key="7">
    <source>
        <dbReference type="RuleBase" id="RU004456"/>
    </source>
</evidence>
<dbReference type="FunFam" id="3.40.50.1170:FF:000001">
    <property type="entry name" value="L-asparaginase 2"/>
    <property type="match status" value="1"/>
</dbReference>
<evidence type="ECO:0000256" key="1">
    <source>
        <dbReference type="ARBA" id="ARBA00010518"/>
    </source>
</evidence>
<evidence type="ECO:0000256" key="3">
    <source>
        <dbReference type="PIRSR" id="PIRSR001220-1"/>
    </source>
</evidence>
<dbReference type="InterPro" id="IPR004550">
    <property type="entry name" value="AsnASE_II"/>
</dbReference>
<dbReference type="NCBIfam" id="TIGR00520">
    <property type="entry name" value="asnASE_II"/>
    <property type="match status" value="1"/>
</dbReference>
<evidence type="ECO:0000259" key="8">
    <source>
        <dbReference type="Pfam" id="PF00710"/>
    </source>
</evidence>
<dbReference type="RefSeq" id="WP_074267694.1">
    <property type="nucleotide sequence ID" value="NZ_FSRM01000002.1"/>
</dbReference>
<dbReference type="PRINTS" id="PR00139">
    <property type="entry name" value="ASNGLNASE"/>
</dbReference>
<evidence type="ECO:0000256" key="5">
    <source>
        <dbReference type="PROSITE-ProRule" id="PRU10099"/>
    </source>
</evidence>
<dbReference type="EMBL" id="FSRM01000002">
    <property type="protein sequence ID" value="SIO50449.1"/>
    <property type="molecule type" value="Genomic_DNA"/>
</dbReference>
<dbReference type="PROSITE" id="PS00917">
    <property type="entry name" value="ASN_GLN_ASE_2"/>
    <property type="match status" value="1"/>
</dbReference>
<keyword evidence="2" id="KW-0378">Hydrolase</keyword>
<evidence type="ECO:0000256" key="2">
    <source>
        <dbReference type="ARBA" id="ARBA00022801"/>
    </source>
</evidence>
<dbReference type="InterPro" id="IPR027474">
    <property type="entry name" value="L-asparaginase_N"/>
</dbReference>
<feature type="binding site" evidence="4">
    <location>
        <begin position="95"/>
        <end position="96"/>
    </location>
    <ligand>
        <name>substrate</name>
    </ligand>
</feature>
<dbReference type="InterPro" id="IPR020827">
    <property type="entry name" value="Asparaginase/glutaminase_AS1"/>
</dbReference>
<gene>
    <name evidence="10" type="ORF">SAMN05444168_5761</name>
</gene>
<organism evidence="10 11">
    <name type="scientific">Paraburkholderia phenazinium</name>
    <dbReference type="NCBI Taxonomy" id="60549"/>
    <lineage>
        <taxon>Bacteria</taxon>
        <taxon>Pseudomonadati</taxon>
        <taxon>Pseudomonadota</taxon>
        <taxon>Betaproteobacteria</taxon>
        <taxon>Burkholderiales</taxon>
        <taxon>Burkholderiaceae</taxon>
        <taxon>Paraburkholderia</taxon>
    </lineage>
</organism>
<sequence length="331" mass="35404">MKDKAHIVVIGTGGTIAGRGASSVNTSDYACSVLSIDEVLSGIPQAHAIARVSAEQLMQIGSENFSTTHLLTLGKRIDTLLKQDDIDGIVVTHGTDTIDETAYFLHLTLKSSKPVVVVGSMRPPSSLSADGPLNLYNAILVAGSETSHGKGTLVVANDEIHSARDVVKTSTFKLESFRSPYGPLGYVVEGSPRYYRTPARRHTLSTQWSIDAIDELPEVGIVYAHGGIDAAVIDATAQSGVRGLIYAATGNGNVAAHVVGALQRARRRGVQIVRASRTGSGIVIRNAAQPDDEYDWLVVDDQVPQKARLLLMLSLGSEQRSADLQDAFYHY</sequence>
<protein>
    <submittedName>
        <fullName evidence="10">Glutamin-(Asparagin-)ase</fullName>
    </submittedName>
</protein>
<dbReference type="Pfam" id="PF17763">
    <property type="entry name" value="Asparaginase_C"/>
    <property type="match status" value="1"/>
</dbReference>
<evidence type="ECO:0000313" key="11">
    <source>
        <dbReference type="Proteomes" id="UP000184693"/>
    </source>
</evidence>
<evidence type="ECO:0000256" key="4">
    <source>
        <dbReference type="PIRSR" id="PIRSR001220-2"/>
    </source>
</evidence>
<comment type="similarity">
    <text evidence="1 7">Belongs to the asparaginase 1 family.</text>
</comment>
<name>A0A1N6K1M8_9BURK</name>
<feature type="active site" evidence="6">
    <location>
        <position position="95"/>
    </location>
</feature>
<dbReference type="SMART" id="SM00870">
    <property type="entry name" value="Asparaginase"/>
    <property type="match status" value="1"/>
</dbReference>
<dbReference type="SUPFAM" id="SSF53774">
    <property type="entry name" value="Glutaminase/Asparaginase"/>
    <property type="match status" value="1"/>
</dbReference>
<dbReference type="PIRSF" id="PIRSF001220">
    <property type="entry name" value="L-ASNase_gatD"/>
    <property type="match status" value="1"/>
</dbReference>
<dbReference type="OrthoDB" id="9788068at2"/>
<evidence type="ECO:0000313" key="10">
    <source>
        <dbReference type="EMBL" id="SIO50449.1"/>
    </source>
</evidence>
<dbReference type="Proteomes" id="UP000184693">
    <property type="component" value="Unassembled WGS sequence"/>
</dbReference>
<dbReference type="Gene3D" id="3.40.50.40">
    <property type="match status" value="1"/>
</dbReference>
<dbReference type="PIRSF" id="PIRSF500176">
    <property type="entry name" value="L_ASNase"/>
    <property type="match status" value="1"/>
</dbReference>